<name>A0A556QQL9_9BACT</name>
<dbReference type="Proteomes" id="UP000315648">
    <property type="component" value="Unassembled WGS sequence"/>
</dbReference>
<keyword evidence="12" id="KW-1185">Reference proteome</keyword>
<keyword evidence="8 9" id="KW-0238">DNA-binding</keyword>
<dbReference type="AlphaFoldDB" id="A0A556QQL9"/>
<dbReference type="NCBIfam" id="TIGR00611">
    <property type="entry name" value="recf"/>
    <property type="match status" value="1"/>
</dbReference>
<dbReference type="PANTHER" id="PTHR32182">
    <property type="entry name" value="DNA REPLICATION AND REPAIR PROTEIN RECF"/>
    <property type="match status" value="1"/>
</dbReference>
<evidence type="ECO:0000256" key="3">
    <source>
        <dbReference type="ARBA" id="ARBA00020170"/>
    </source>
</evidence>
<evidence type="ECO:0000256" key="2">
    <source>
        <dbReference type="ARBA" id="ARBA00008016"/>
    </source>
</evidence>
<feature type="binding site" evidence="9">
    <location>
        <begin position="30"/>
        <end position="37"/>
    </location>
    <ligand>
        <name>ATP</name>
        <dbReference type="ChEBI" id="CHEBI:30616"/>
    </ligand>
</feature>
<accession>A0A556QQL9</accession>
<dbReference type="Pfam" id="PF02463">
    <property type="entry name" value="SMC_N"/>
    <property type="match status" value="1"/>
</dbReference>
<dbReference type="SUPFAM" id="SSF52540">
    <property type="entry name" value="P-loop containing nucleoside triphosphate hydrolases"/>
    <property type="match status" value="1"/>
</dbReference>
<dbReference type="HAMAP" id="MF_00365">
    <property type="entry name" value="RecF"/>
    <property type="match status" value="1"/>
</dbReference>
<dbReference type="InterPro" id="IPR042174">
    <property type="entry name" value="RecF_2"/>
</dbReference>
<keyword evidence="4 9" id="KW-0963">Cytoplasm</keyword>
<evidence type="ECO:0000313" key="12">
    <source>
        <dbReference type="Proteomes" id="UP000315648"/>
    </source>
</evidence>
<dbReference type="RefSeq" id="WP_144229262.1">
    <property type="nucleotide sequence ID" value="NZ_CBCRVV010000019.1"/>
</dbReference>
<keyword evidence="9" id="KW-0234">DNA repair</keyword>
<dbReference type="GO" id="GO:0006260">
    <property type="term" value="P:DNA replication"/>
    <property type="evidence" value="ECO:0007669"/>
    <property type="project" value="UniProtKB-UniRule"/>
</dbReference>
<evidence type="ECO:0000256" key="7">
    <source>
        <dbReference type="ARBA" id="ARBA00022840"/>
    </source>
</evidence>
<sequence length="360" mass="39568">MRLRRITLQHFRNIPLAELAFEGRQQFFVGDNGQGKTNLLEAAGFVSALRSFRTADTRVLIAQGQTEAALACEFEHEKFGVTKLVIKLRPGGKEVWCDGEKVTRLGDYLGRFPTVVFSSQDQQLVRGAPGLRRRWLDFTLAAMDTAYLRALQTYHKALAERNALLKRGAGGGELGAFEKPLATAAAELQVKREAGVAELAAHVATAYAQIADDAEQAGLRLAPDITAENAHAWLGVFERGRARDAQFRTTLAGPHRDDLLFTLNGRTAKDYGSEGQQRSLVLSLQLAQVSFFRARMGVEPLLLADDVLGELDPERRKRFWATLGESRQVIATGTSLPDAELGSWEVFRVAAGAFAKETTL</sequence>
<dbReference type="PROSITE" id="PS00617">
    <property type="entry name" value="RECF_1"/>
    <property type="match status" value="1"/>
</dbReference>
<dbReference type="Gene3D" id="1.20.1050.90">
    <property type="entry name" value="RecF/RecN/SMC, N-terminal domain"/>
    <property type="match status" value="1"/>
</dbReference>
<evidence type="ECO:0000256" key="5">
    <source>
        <dbReference type="ARBA" id="ARBA00022705"/>
    </source>
</evidence>
<keyword evidence="6 9" id="KW-0547">Nucleotide-binding</keyword>
<dbReference type="GO" id="GO:0003697">
    <property type="term" value="F:single-stranded DNA binding"/>
    <property type="evidence" value="ECO:0007669"/>
    <property type="project" value="UniProtKB-UniRule"/>
</dbReference>
<evidence type="ECO:0000259" key="10">
    <source>
        <dbReference type="Pfam" id="PF02463"/>
    </source>
</evidence>
<dbReference type="GO" id="GO:0005737">
    <property type="term" value="C:cytoplasm"/>
    <property type="evidence" value="ECO:0007669"/>
    <property type="project" value="UniProtKB-SubCell"/>
</dbReference>
<dbReference type="Gene3D" id="3.40.50.300">
    <property type="entry name" value="P-loop containing nucleotide triphosphate hydrolases"/>
    <property type="match status" value="1"/>
</dbReference>
<organism evidence="11 12">
    <name type="scientific">Rariglobus hedericola</name>
    <dbReference type="NCBI Taxonomy" id="2597822"/>
    <lineage>
        <taxon>Bacteria</taxon>
        <taxon>Pseudomonadati</taxon>
        <taxon>Verrucomicrobiota</taxon>
        <taxon>Opitutia</taxon>
        <taxon>Opitutales</taxon>
        <taxon>Opitutaceae</taxon>
        <taxon>Rariglobus</taxon>
    </lineage>
</organism>
<evidence type="ECO:0000256" key="1">
    <source>
        <dbReference type="ARBA" id="ARBA00004496"/>
    </source>
</evidence>
<protein>
    <recommendedName>
        <fullName evidence="3 9">DNA replication and repair protein RecF</fullName>
    </recommendedName>
</protein>
<comment type="function">
    <text evidence="9">The RecF protein is involved in DNA metabolism; it is required for DNA replication and normal SOS inducibility. RecF binds preferentially to single-stranded, linear DNA. It also seems to bind ATP.</text>
</comment>
<proteinExistence type="inferred from homology"/>
<keyword evidence="7 9" id="KW-0067">ATP-binding</keyword>
<evidence type="ECO:0000256" key="8">
    <source>
        <dbReference type="ARBA" id="ARBA00023125"/>
    </source>
</evidence>
<comment type="caution">
    <text evidence="11">The sequence shown here is derived from an EMBL/GenBank/DDBJ whole genome shotgun (WGS) entry which is preliminary data.</text>
</comment>
<dbReference type="GO" id="GO:0005524">
    <property type="term" value="F:ATP binding"/>
    <property type="evidence" value="ECO:0007669"/>
    <property type="project" value="UniProtKB-UniRule"/>
</dbReference>
<dbReference type="InterPro" id="IPR018078">
    <property type="entry name" value="DNA-binding_RecF_CS"/>
</dbReference>
<comment type="subcellular location">
    <subcellularLocation>
        <location evidence="1 9">Cytoplasm</location>
    </subcellularLocation>
</comment>
<dbReference type="InterPro" id="IPR003395">
    <property type="entry name" value="RecF/RecN/SMC_N"/>
</dbReference>
<dbReference type="GO" id="GO:0006302">
    <property type="term" value="P:double-strand break repair"/>
    <property type="evidence" value="ECO:0007669"/>
    <property type="project" value="TreeGrafter"/>
</dbReference>
<evidence type="ECO:0000256" key="9">
    <source>
        <dbReference type="HAMAP-Rule" id="MF_00365"/>
    </source>
</evidence>
<evidence type="ECO:0000256" key="4">
    <source>
        <dbReference type="ARBA" id="ARBA00022490"/>
    </source>
</evidence>
<keyword evidence="9" id="KW-0742">SOS response</keyword>
<gene>
    <name evidence="9" type="primary">recF</name>
    <name evidence="11" type="ORF">FPL22_06355</name>
</gene>
<dbReference type="OrthoDB" id="9803889at2"/>
<dbReference type="EMBL" id="VMBG01000001">
    <property type="protein sequence ID" value="TSJ78921.1"/>
    <property type="molecule type" value="Genomic_DNA"/>
</dbReference>
<comment type="similarity">
    <text evidence="2 9">Belongs to the RecF family.</text>
</comment>
<keyword evidence="9" id="KW-0227">DNA damage</keyword>
<evidence type="ECO:0000256" key="6">
    <source>
        <dbReference type="ARBA" id="ARBA00022741"/>
    </source>
</evidence>
<evidence type="ECO:0000313" key="11">
    <source>
        <dbReference type="EMBL" id="TSJ78921.1"/>
    </source>
</evidence>
<keyword evidence="5 9" id="KW-0235">DNA replication</keyword>
<dbReference type="GO" id="GO:0009432">
    <property type="term" value="P:SOS response"/>
    <property type="evidence" value="ECO:0007669"/>
    <property type="project" value="UniProtKB-UniRule"/>
</dbReference>
<dbReference type="InterPro" id="IPR027417">
    <property type="entry name" value="P-loop_NTPase"/>
</dbReference>
<dbReference type="GO" id="GO:0000731">
    <property type="term" value="P:DNA synthesis involved in DNA repair"/>
    <property type="evidence" value="ECO:0007669"/>
    <property type="project" value="TreeGrafter"/>
</dbReference>
<dbReference type="InterPro" id="IPR001238">
    <property type="entry name" value="DNA-binding_RecF"/>
</dbReference>
<dbReference type="PANTHER" id="PTHR32182:SF0">
    <property type="entry name" value="DNA REPLICATION AND REPAIR PROTEIN RECF"/>
    <property type="match status" value="1"/>
</dbReference>
<reference evidence="11 12" key="1">
    <citation type="submission" date="2019-07" db="EMBL/GenBank/DDBJ databases">
        <title>Description of 53C-WASEF.</title>
        <authorList>
            <person name="Pitt A."/>
            <person name="Hahn M.W."/>
        </authorList>
    </citation>
    <scope>NUCLEOTIDE SEQUENCE [LARGE SCALE GENOMIC DNA]</scope>
    <source>
        <strain evidence="11 12">53C-WASEF</strain>
    </source>
</reference>
<feature type="domain" description="RecF/RecN/SMC N-terminal" evidence="10">
    <location>
        <begin position="3"/>
        <end position="331"/>
    </location>
</feature>